<keyword evidence="2" id="KW-1185">Reference proteome</keyword>
<dbReference type="AlphaFoldDB" id="W0SJT9"/>
<accession>W0SJT9</accession>
<evidence type="ECO:0000313" key="2">
    <source>
        <dbReference type="Proteomes" id="UP000031637"/>
    </source>
</evidence>
<dbReference type="KEGG" id="shd:SUTH_03258"/>
<gene>
    <name evidence="1" type="ORF">SUTH_03258</name>
</gene>
<dbReference type="Proteomes" id="UP000031637">
    <property type="component" value="Chromosome"/>
</dbReference>
<proteinExistence type="predicted"/>
<evidence type="ECO:0000313" key="1">
    <source>
        <dbReference type="EMBL" id="BAO31031.1"/>
    </source>
</evidence>
<sequence>MDSKVRILVRKLSDVFADGHVEYRFEAQLHKFRIDHEGPTFWLYISREFAEDHTEEELVTSLVSWNISEAFRSSPKSRWLFLSETGVREVDCEFGKDR</sequence>
<reference evidence="1 2" key="1">
    <citation type="journal article" date="2014" name="Syst. Appl. Microbiol.">
        <title>Complete genomes of freshwater sulfur oxidizers Sulfuricella denitrificans skB26 and Sulfuritalea hydrogenivorans sk43H: genetic insights into the sulfur oxidation pathway of betaproteobacteria.</title>
        <authorList>
            <person name="Watanabe T."/>
            <person name="Kojima H."/>
            <person name="Fukui M."/>
        </authorList>
    </citation>
    <scope>NUCLEOTIDE SEQUENCE [LARGE SCALE GENOMIC DNA]</scope>
    <source>
        <strain evidence="1">DSM22779</strain>
    </source>
</reference>
<name>W0SJT9_9PROT</name>
<protein>
    <submittedName>
        <fullName evidence="1">Uncharacterized protein</fullName>
    </submittedName>
</protein>
<dbReference type="EMBL" id="AP012547">
    <property type="protein sequence ID" value="BAO31031.1"/>
    <property type="molecule type" value="Genomic_DNA"/>
</dbReference>
<dbReference type="HOGENOM" id="CLU_2332593_0_0_4"/>
<organism evidence="1 2">
    <name type="scientific">Sulfuritalea hydrogenivorans sk43H</name>
    <dbReference type="NCBI Taxonomy" id="1223802"/>
    <lineage>
        <taxon>Bacteria</taxon>
        <taxon>Pseudomonadati</taxon>
        <taxon>Pseudomonadota</taxon>
        <taxon>Betaproteobacteria</taxon>
        <taxon>Nitrosomonadales</taxon>
        <taxon>Sterolibacteriaceae</taxon>
        <taxon>Sulfuritalea</taxon>
    </lineage>
</organism>